<evidence type="ECO:0000313" key="3">
    <source>
        <dbReference type="Proteomes" id="UP000580654"/>
    </source>
</evidence>
<proteinExistence type="predicted"/>
<dbReference type="RefSeq" id="WP_184521117.1">
    <property type="nucleotide sequence ID" value="NZ_JACIJD010000026.1"/>
</dbReference>
<comment type="caution">
    <text evidence="2">The sequence shown here is derived from an EMBL/GenBank/DDBJ whole genome shotgun (WGS) entry which is preliminary data.</text>
</comment>
<feature type="region of interest" description="Disordered" evidence="1">
    <location>
        <begin position="262"/>
        <end position="292"/>
    </location>
</feature>
<accession>A0A840YMN0</accession>
<dbReference type="Proteomes" id="UP000580654">
    <property type="component" value="Unassembled WGS sequence"/>
</dbReference>
<name>A0A840YMN0_9PROT</name>
<dbReference type="EMBL" id="JACIJD010000026">
    <property type="protein sequence ID" value="MBB5695964.1"/>
    <property type="molecule type" value="Genomic_DNA"/>
</dbReference>
<evidence type="ECO:0000313" key="2">
    <source>
        <dbReference type="EMBL" id="MBB5695964.1"/>
    </source>
</evidence>
<reference evidence="2 3" key="1">
    <citation type="submission" date="2020-08" db="EMBL/GenBank/DDBJ databases">
        <title>Genomic Encyclopedia of Type Strains, Phase IV (KMG-IV): sequencing the most valuable type-strain genomes for metagenomic binning, comparative biology and taxonomic classification.</title>
        <authorList>
            <person name="Goeker M."/>
        </authorList>
    </citation>
    <scope>NUCLEOTIDE SEQUENCE [LARGE SCALE GENOMIC DNA]</scope>
    <source>
        <strain evidence="2 3">DSM 25622</strain>
    </source>
</reference>
<organism evidence="2 3">
    <name type="scientific">Muricoccus pecuniae</name>
    <dbReference type="NCBI Taxonomy" id="693023"/>
    <lineage>
        <taxon>Bacteria</taxon>
        <taxon>Pseudomonadati</taxon>
        <taxon>Pseudomonadota</taxon>
        <taxon>Alphaproteobacteria</taxon>
        <taxon>Acetobacterales</taxon>
        <taxon>Roseomonadaceae</taxon>
        <taxon>Muricoccus</taxon>
    </lineage>
</organism>
<keyword evidence="3" id="KW-1185">Reference proteome</keyword>
<evidence type="ECO:0000256" key="1">
    <source>
        <dbReference type="SAM" id="MobiDB-lite"/>
    </source>
</evidence>
<gene>
    <name evidence="2" type="ORF">FHS87_004032</name>
</gene>
<sequence length="448" mass="47993">MFAIYPPSEDVMVGDIFLHIPDARFFDLVRITSAPRSLLAEQLCYQEGDRLASDAIKDGADGAGTTLTQCRRNELRRVLPFDGTTGTSHLTRLREAAIPTLEVGRFSEGEIGGAGLFGNFGAALGVGRSGAAALRVELKSLQTLTLDELRGSRLIEDISISRIRRVNREGGTDYPNTLTPLMLIRSLVFADNRNGTQTGARFCRGDFSTLDRTGARIVVANRILYAGAVNFDFMTQTVGTMRLAIDFASTLANLPQAPVVPTLSGASPPPPKDAAGAPPAALGKPAETPPREAGLDFEAHRTALMAAVARVITLPADTPGRAAARLTTGRFGNLTLHQPFARPAAVGMGAALHFSLADAAIPANQEQVEDALVYCRFIYGGPTTILEQRLKANLSWALYLTRREAGSHASDQKLYDWIASQSGAPQPAVQPRTALPRLVPSANIRVRL</sequence>
<protein>
    <submittedName>
        <fullName evidence="2">Uncharacterized protein</fullName>
    </submittedName>
</protein>
<feature type="compositionally biased region" description="Low complexity" evidence="1">
    <location>
        <begin position="273"/>
        <end position="286"/>
    </location>
</feature>
<dbReference type="AlphaFoldDB" id="A0A840YMN0"/>